<evidence type="ECO:0000313" key="4">
    <source>
        <dbReference type="Proteomes" id="UP001239626"/>
    </source>
</evidence>
<accession>A0ABU0ECJ9</accession>
<dbReference type="EMBL" id="JAUSVB010000002">
    <property type="protein sequence ID" value="MDQ0372990.1"/>
    <property type="molecule type" value="Genomic_DNA"/>
</dbReference>
<keyword evidence="2" id="KW-0732">Signal</keyword>
<feature type="signal peptide" evidence="2">
    <location>
        <begin position="1"/>
        <end position="24"/>
    </location>
</feature>
<sequence length="201" mass="20716">MRSMRKRMTVGVVAMVALTGMLTGCTSDSPEPAPSGETTAGADAEVIEPVDSIDGATTTEVLGISIDVPDGFEVEEQEIESGGTQLVLSRPGEDRAEVYLTVTEQDNVTDDAVEAASAVSAASLGTSLEDMTTTPGTWEGFGPAVVIRGTLPLDTGNRDIISVTTRDPDGTRLVAVAAEAPEGELDGSVGYEILRSVKVAG</sequence>
<evidence type="ECO:0008006" key="5">
    <source>
        <dbReference type="Google" id="ProtNLM"/>
    </source>
</evidence>
<dbReference type="Gene3D" id="3.40.1000.10">
    <property type="entry name" value="Mog1/PsbP, alpha/beta/alpha sandwich"/>
    <property type="match status" value="1"/>
</dbReference>
<dbReference type="Proteomes" id="UP001239626">
    <property type="component" value="Unassembled WGS sequence"/>
</dbReference>
<dbReference type="PROSITE" id="PS51257">
    <property type="entry name" value="PROKAR_LIPOPROTEIN"/>
    <property type="match status" value="1"/>
</dbReference>
<evidence type="ECO:0000313" key="3">
    <source>
        <dbReference type="EMBL" id="MDQ0372990.1"/>
    </source>
</evidence>
<feature type="region of interest" description="Disordered" evidence="1">
    <location>
        <begin position="25"/>
        <end position="44"/>
    </location>
</feature>
<organism evidence="3 4">
    <name type="scientific">Cellulomonas humilata</name>
    <dbReference type="NCBI Taxonomy" id="144055"/>
    <lineage>
        <taxon>Bacteria</taxon>
        <taxon>Bacillati</taxon>
        <taxon>Actinomycetota</taxon>
        <taxon>Actinomycetes</taxon>
        <taxon>Micrococcales</taxon>
        <taxon>Cellulomonadaceae</taxon>
        <taxon>Cellulomonas</taxon>
    </lineage>
</organism>
<gene>
    <name evidence="3" type="ORF">J2X26_001301</name>
</gene>
<comment type="caution">
    <text evidence="3">The sequence shown here is derived from an EMBL/GenBank/DDBJ whole genome shotgun (WGS) entry which is preliminary data.</text>
</comment>
<proteinExistence type="predicted"/>
<feature type="chain" id="PRO_5046116923" description="Lipoprotein" evidence="2">
    <location>
        <begin position="25"/>
        <end position="201"/>
    </location>
</feature>
<evidence type="ECO:0000256" key="1">
    <source>
        <dbReference type="SAM" id="MobiDB-lite"/>
    </source>
</evidence>
<name>A0ABU0ECJ9_9CELL</name>
<keyword evidence="4" id="KW-1185">Reference proteome</keyword>
<reference evidence="3 4" key="1">
    <citation type="submission" date="2023-07" db="EMBL/GenBank/DDBJ databases">
        <title>Sorghum-associated microbial communities from plants grown in Nebraska, USA.</title>
        <authorList>
            <person name="Schachtman D."/>
        </authorList>
    </citation>
    <scope>NUCLEOTIDE SEQUENCE [LARGE SCALE GENOMIC DNA]</scope>
    <source>
        <strain evidence="3 4">BE332</strain>
    </source>
</reference>
<evidence type="ECO:0000256" key="2">
    <source>
        <dbReference type="SAM" id="SignalP"/>
    </source>
</evidence>
<protein>
    <recommendedName>
        <fullName evidence="5">Lipoprotein</fullName>
    </recommendedName>
</protein>